<sequence length="215" mass="24528">MASGTYSAVQNENLHIYRENHFGLFTGKGVNGAKVDVSKSEAKGLKNRKALSDLSNAGKPTTGALKVHLKEKSALHGSETIKKAPKRNSLTEDEVKKCHEWAKEGIERVHFTGNDLHKLHQDMQEERVKKKVQKVMSALSEWCDITHGLGTPRKDLNKIPEDDIKFELEPEVFYPLRNSWTSFGTKKFEDSLEEEPFQFPCNKDDLYELRLKEDD</sequence>
<reference evidence="1" key="2">
    <citation type="submission" date="2023-06" db="EMBL/GenBank/DDBJ databases">
        <authorList>
            <person name="Ma L."/>
            <person name="Liu K.-W."/>
            <person name="Li Z."/>
            <person name="Hsiao Y.-Y."/>
            <person name="Qi Y."/>
            <person name="Fu T."/>
            <person name="Tang G."/>
            <person name="Zhang D."/>
            <person name="Sun W.-H."/>
            <person name="Liu D.-K."/>
            <person name="Li Y."/>
            <person name="Chen G.-Z."/>
            <person name="Liu X.-D."/>
            <person name="Liao X.-Y."/>
            <person name="Jiang Y.-T."/>
            <person name="Yu X."/>
            <person name="Hao Y."/>
            <person name="Huang J."/>
            <person name="Zhao X.-W."/>
            <person name="Ke S."/>
            <person name="Chen Y.-Y."/>
            <person name="Wu W.-L."/>
            <person name="Hsu J.-L."/>
            <person name="Lin Y.-F."/>
            <person name="Huang M.-D."/>
            <person name="Li C.-Y."/>
            <person name="Huang L."/>
            <person name="Wang Z.-W."/>
            <person name="Zhao X."/>
            <person name="Zhong W.-Y."/>
            <person name="Peng D.-H."/>
            <person name="Ahmad S."/>
            <person name="Lan S."/>
            <person name="Zhang J.-S."/>
            <person name="Tsai W.-C."/>
            <person name="Van De Peer Y."/>
            <person name="Liu Z.-J."/>
        </authorList>
    </citation>
    <scope>NUCLEOTIDE SEQUENCE</scope>
    <source>
        <strain evidence="1">SCP</strain>
        <tissue evidence="1">Leaves</tissue>
    </source>
</reference>
<proteinExistence type="predicted"/>
<organism evidence="1 2">
    <name type="scientific">Acorus gramineus</name>
    <name type="common">Dwarf sweet flag</name>
    <dbReference type="NCBI Taxonomy" id="55184"/>
    <lineage>
        <taxon>Eukaryota</taxon>
        <taxon>Viridiplantae</taxon>
        <taxon>Streptophyta</taxon>
        <taxon>Embryophyta</taxon>
        <taxon>Tracheophyta</taxon>
        <taxon>Spermatophyta</taxon>
        <taxon>Magnoliopsida</taxon>
        <taxon>Liliopsida</taxon>
        <taxon>Acoraceae</taxon>
        <taxon>Acorus</taxon>
    </lineage>
</organism>
<evidence type="ECO:0000313" key="2">
    <source>
        <dbReference type="Proteomes" id="UP001179952"/>
    </source>
</evidence>
<keyword evidence="2" id="KW-1185">Reference proteome</keyword>
<name>A0AAV9AJL3_ACOGR</name>
<dbReference type="EMBL" id="JAUJYN010000009">
    <property type="protein sequence ID" value="KAK1264021.1"/>
    <property type="molecule type" value="Genomic_DNA"/>
</dbReference>
<gene>
    <name evidence="1" type="ORF">QJS04_geneDACA009506</name>
</gene>
<dbReference type="AlphaFoldDB" id="A0AAV9AJL3"/>
<protein>
    <submittedName>
        <fullName evidence="1">Uncharacterized protein</fullName>
    </submittedName>
</protein>
<evidence type="ECO:0000313" key="1">
    <source>
        <dbReference type="EMBL" id="KAK1264021.1"/>
    </source>
</evidence>
<reference evidence="1" key="1">
    <citation type="journal article" date="2023" name="Nat. Commun.">
        <title>Diploid and tetraploid genomes of Acorus and the evolution of monocots.</title>
        <authorList>
            <person name="Ma L."/>
            <person name="Liu K.W."/>
            <person name="Li Z."/>
            <person name="Hsiao Y.Y."/>
            <person name="Qi Y."/>
            <person name="Fu T."/>
            <person name="Tang G.D."/>
            <person name="Zhang D."/>
            <person name="Sun W.H."/>
            <person name="Liu D.K."/>
            <person name="Li Y."/>
            <person name="Chen G.Z."/>
            <person name="Liu X.D."/>
            <person name="Liao X.Y."/>
            <person name="Jiang Y.T."/>
            <person name="Yu X."/>
            <person name="Hao Y."/>
            <person name="Huang J."/>
            <person name="Zhao X.W."/>
            <person name="Ke S."/>
            <person name="Chen Y.Y."/>
            <person name="Wu W.L."/>
            <person name="Hsu J.L."/>
            <person name="Lin Y.F."/>
            <person name="Huang M.D."/>
            <person name="Li C.Y."/>
            <person name="Huang L."/>
            <person name="Wang Z.W."/>
            <person name="Zhao X."/>
            <person name="Zhong W.Y."/>
            <person name="Peng D.H."/>
            <person name="Ahmad S."/>
            <person name="Lan S."/>
            <person name="Zhang J.S."/>
            <person name="Tsai W.C."/>
            <person name="Van de Peer Y."/>
            <person name="Liu Z.J."/>
        </authorList>
    </citation>
    <scope>NUCLEOTIDE SEQUENCE</scope>
    <source>
        <strain evidence="1">SCP</strain>
    </source>
</reference>
<accession>A0AAV9AJL3</accession>
<dbReference type="Proteomes" id="UP001179952">
    <property type="component" value="Unassembled WGS sequence"/>
</dbReference>
<comment type="caution">
    <text evidence="1">The sequence shown here is derived from an EMBL/GenBank/DDBJ whole genome shotgun (WGS) entry which is preliminary data.</text>
</comment>